<dbReference type="SMART" id="SM00320">
    <property type="entry name" value="WD40"/>
    <property type="match status" value="6"/>
</dbReference>
<accession>A0A9P6X6M7</accession>
<comment type="similarity">
    <text evidence="5">Belongs to the WD repeat cdt2 family.</text>
</comment>
<dbReference type="GO" id="GO:0030674">
    <property type="term" value="F:protein-macromolecule adaptor activity"/>
    <property type="evidence" value="ECO:0007669"/>
    <property type="project" value="TreeGrafter"/>
</dbReference>
<evidence type="ECO:0000313" key="8">
    <source>
        <dbReference type="Proteomes" id="UP000716291"/>
    </source>
</evidence>
<dbReference type="Gene3D" id="2.130.10.10">
    <property type="entry name" value="YVTN repeat-like/Quinoprotein amine dehydrogenase"/>
    <property type="match status" value="3"/>
</dbReference>
<dbReference type="PRINTS" id="PR00320">
    <property type="entry name" value="GPROTEINBRPT"/>
</dbReference>
<evidence type="ECO:0000256" key="6">
    <source>
        <dbReference type="PROSITE-ProRule" id="PRU00221"/>
    </source>
</evidence>
<feature type="repeat" description="WD" evidence="6">
    <location>
        <begin position="377"/>
        <end position="415"/>
    </location>
</feature>
<dbReference type="PROSITE" id="PS00678">
    <property type="entry name" value="WD_REPEATS_1"/>
    <property type="match status" value="2"/>
</dbReference>
<feature type="repeat" description="WD" evidence="6">
    <location>
        <begin position="256"/>
        <end position="278"/>
    </location>
</feature>
<dbReference type="PANTHER" id="PTHR22852">
    <property type="entry name" value="LETHAL 2 DENTICLELESS PROTEIN RETINOIC ACID-REGULATED NUCLEAR MATRIX-ASSOCIATED PROTEIN"/>
    <property type="match status" value="1"/>
</dbReference>
<evidence type="ECO:0000256" key="1">
    <source>
        <dbReference type="ARBA" id="ARBA00004906"/>
    </source>
</evidence>
<keyword evidence="2 6" id="KW-0853">WD repeat</keyword>
<feature type="repeat" description="WD" evidence="6">
    <location>
        <begin position="114"/>
        <end position="155"/>
    </location>
</feature>
<dbReference type="GO" id="GO:0043161">
    <property type="term" value="P:proteasome-mediated ubiquitin-dependent protein catabolic process"/>
    <property type="evidence" value="ECO:0007669"/>
    <property type="project" value="TreeGrafter"/>
</dbReference>
<evidence type="ECO:0000256" key="2">
    <source>
        <dbReference type="ARBA" id="ARBA00022574"/>
    </source>
</evidence>
<dbReference type="InterPro" id="IPR051865">
    <property type="entry name" value="WD-repeat_CDT2_adapter"/>
</dbReference>
<evidence type="ECO:0000256" key="4">
    <source>
        <dbReference type="ARBA" id="ARBA00022786"/>
    </source>
</evidence>
<dbReference type="PANTHER" id="PTHR22852:SF0">
    <property type="entry name" value="DENTICLELESS PROTEIN HOMOLOG"/>
    <property type="match status" value="1"/>
</dbReference>
<comment type="caution">
    <text evidence="7">The sequence shown here is derived from an EMBL/GenBank/DDBJ whole genome shotgun (WGS) entry which is preliminary data.</text>
</comment>
<reference evidence="7" key="1">
    <citation type="journal article" date="2020" name="Microb. Genom.">
        <title>Genetic diversity of clinical and environmental Mucorales isolates obtained from an investigation of mucormycosis cases among solid organ transplant recipients.</title>
        <authorList>
            <person name="Nguyen M.H."/>
            <person name="Kaul D."/>
            <person name="Muto C."/>
            <person name="Cheng S.J."/>
            <person name="Richter R.A."/>
            <person name="Bruno V.M."/>
            <person name="Liu G."/>
            <person name="Beyhan S."/>
            <person name="Sundermann A.J."/>
            <person name="Mounaud S."/>
            <person name="Pasculle A.W."/>
            <person name="Nierman W.C."/>
            <person name="Driscoll E."/>
            <person name="Cumbie R."/>
            <person name="Clancy C.J."/>
            <person name="Dupont C.L."/>
        </authorList>
    </citation>
    <scope>NUCLEOTIDE SEQUENCE</scope>
    <source>
        <strain evidence="7">GL11</strain>
    </source>
</reference>
<dbReference type="InterPro" id="IPR015943">
    <property type="entry name" value="WD40/YVTN_repeat-like_dom_sf"/>
</dbReference>
<name>A0A9P6X6M7_RHIOR</name>
<keyword evidence="4" id="KW-0833">Ubl conjugation pathway</keyword>
<dbReference type="SUPFAM" id="SSF50978">
    <property type="entry name" value="WD40 repeat-like"/>
    <property type="match status" value="1"/>
</dbReference>
<organism evidence="7 8">
    <name type="scientific">Rhizopus oryzae</name>
    <name type="common">Mucormycosis agent</name>
    <name type="synonym">Rhizopus arrhizus var. delemar</name>
    <dbReference type="NCBI Taxonomy" id="64495"/>
    <lineage>
        <taxon>Eukaryota</taxon>
        <taxon>Fungi</taxon>
        <taxon>Fungi incertae sedis</taxon>
        <taxon>Mucoromycota</taxon>
        <taxon>Mucoromycotina</taxon>
        <taxon>Mucoromycetes</taxon>
        <taxon>Mucorales</taxon>
        <taxon>Mucorineae</taxon>
        <taxon>Rhizopodaceae</taxon>
        <taxon>Rhizopus</taxon>
    </lineage>
</organism>
<sequence>MTDSSNHLKKNQALVSDLTIHRAIQLRSLKGDRSFGRKIKVSPHKILPLFKSANNYVYQFVFPDSEFCTPFCCDFAHSAHEGHLVAIGDEEGRLSLLRTDKDNNMNHAQYHHSFYCHRHGISDVKWSQDDTMLLTASHDRLVRLWDTETRSSLADFVGHEDVVKSVNWHPYNEHLLITGSKDGSFRIWDTRFNQKPAIDSVEDVPSAPVYNCITAIANAHDYGQNNKTTRTSQVEPNIIRSVTCALFVNREETKVISSGSADGSIKLWDIRTCRSAQALESTVFESEGGRRYGVTDLKMDRSGTRLFSACKDNSIYMHYLVNLTKPATRLTDPDFKLGGFDIRISISADDHFVMAGSDDKDIFVWELDAPKRKPFRYEGHTRKVTGVSWSKFTTHQFASCSEDFTARIWNFGYSD</sequence>
<dbReference type="PROSITE" id="PS50294">
    <property type="entry name" value="WD_REPEATS_REGION"/>
    <property type="match status" value="3"/>
</dbReference>
<dbReference type="PROSITE" id="PS50082">
    <property type="entry name" value="WD_REPEATS_2"/>
    <property type="match status" value="4"/>
</dbReference>
<evidence type="ECO:0000256" key="3">
    <source>
        <dbReference type="ARBA" id="ARBA00022737"/>
    </source>
</evidence>
<dbReference type="InterPro" id="IPR020472">
    <property type="entry name" value="WD40_PAC1"/>
</dbReference>
<dbReference type="Pfam" id="PF00400">
    <property type="entry name" value="WD40"/>
    <property type="match status" value="5"/>
</dbReference>
<dbReference type="InterPro" id="IPR019775">
    <property type="entry name" value="WD40_repeat_CS"/>
</dbReference>
<dbReference type="GO" id="GO:0005634">
    <property type="term" value="C:nucleus"/>
    <property type="evidence" value="ECO:0007669"/>
    <property type="project" value="TreeGrafter"/>
</dbReference>
<dbReference type="EMBL" id="JAANQT010001154">
    <property type="protein sequence ID" value="KAG1306338.1"/>
    <property type="molecule type" value="Genomic_DNA"/>
</dbReference>
<comment type="pathway">
    <text evidence="1">Protein modification; protein ubiquitination.</text>
</comment>
<proteinExistence type="inferred from homology"/>
<keyword evidence="8" id="KW-1185">Reference proteome</keyword>
<gene>
    <name evidence="7" type="ORF">G6F64_007677</name>
</gene>
<dbReference type="InterPro" id="IPR036322">
    <property type="entry name" value="WD40_repeat_dom_sf"/>
</dbReference>
<keyword evidence="3" id="KW-0677">Repeat</keyword>
<feature type="repeat" description="WD" evidence="6">
    <location>
        <begin position="156"/>
        <end position="191"/>
    </location>
</feature>
<evidence type="ECO:0000256" key="5">
    <source>
        <dbReference type="ARBA" id="ARBA00038344"/>
    </source>
</evidence>
<evidence type="ECO:0000313" key="7">
    <source>
        <dbReference type="EMBL" id="KAG1306338.1"/>
    </source>
</evidence>
<dbReference type="AlphaFoldDB" id="A0A9P6X6M7"/>
<protein>
    <submittedName>
        <fullName evidence="7">Uncharacterized protein</fullName>
    </submittedName>
</protein>
<dbReference type="Proteomes" id="UP000716291">
    <property type="component" value="Unassembled WGS sequence"/>
</dbReference>
<dbReference type="InterPro" id="IPR001680">
    <property type="entry name" value="WD40_rpt"/>
</dbReference>